<keyword evidence="2" id="KW-1185">Reference proteome</keyword>
<name>A0A8S1VGL3_9CILI</name>
<dbReference type="AlphaFoldDB" id="A0A8S1VGL3"/>
<evidence type="ECO:0000313" key="1">
    <source>
        <dbReference type="EMBL" id="CAD8175515.1"/>
    </source>
</evidence>
<dbReference type="OrthoDB" id="300358at2759"/>
<protein>
    <submittedName>
        <fullName evidence="1">Uncharacterized protein</fullName>
    </submittedName>
</protein>
<gene>
    <name evidence="1" type="ORF">PPENT_87.1.T0630094</name>
</gene>
<proteinExistence type="predicted"/>
<organism evidence="1 2">
    <name type="scientific">Paramecium pentaurelia</name>
    <dbReference type="NCBI Taxonomy" id="43138"/>
    <lineage>
        <taxon>Eukaryota</taxon>
        <taxon>Sar</taxon>
        <taxon>Alveolata</taxon>
        <taxon>Ciliophora</taxon>
        <taxon>Intramacronucleata</taxon>
        <taxon>Oligohymenophorea</taxon>
        <taxon>Peniculida</taxon>
        <taxon>Parameciidae</taxon>
        <taxon>Paramecium</taxon>
    </lineage>
</organism>
<dbReference type="EMBL" id="CAJJDO010000063">
    <property type="protein sequence ID" value="CAD8175515.1"/>
    <property type="molecule type" value="Genomic_DNA"/>
</dbReference>
<comment type="caution">
    <text evidence="1">The sequence shown here is derived from an EMBL/GenBank/DDBJ whole genome shotgun (WGS) entry which is preliminary data.</text>
</comment>
<accession>A0A8S1VGL3</accession>
<sequence length="432" mass="50757">MGYVLYSNKTDRLRTLSGKIKKILNKAQDQFQERHSNIQQGYITDLRQYCRIVTACEEQLILNLSDYNLEFIGELIKTLSGFHLLLISNLLNWIQQFELLLTPHSGNLPFEHLLEQSRKHKNRFNNINESDAAKHMNELHESIQSLAQNNKQIIDSHNTDIQNPNSVEIIDSVTQQLRDNIRSNSKSNSRIILQKLLSNQKNKNSINDQEQQTILNYMDVDYIEQQNQELRVFIDNTIKQYEDKLKQSIIQYQEAKLILKAQKIELEHQSTLLEAQNELFKQYQEKKPQQTLTHFIQVPTIADKNKRLSIDKQQKFLFTNMKLRSSSLPRIDGRDESIMRNSFTKIGVQLSKNLIPTQDVIENFKKYQQSHEFKEKVAKVCSLVQVKVPVDELQNESISHENRIMIFSKLCQVLKEKHQSCFPQCDHLNFLY</sequence>
<evidence type="ECO:0000313" key="2">
    <source>
        <dbReference type="Proteomes" id="UP000689195"/>
    </source>
</evidence>
<dbReference type="Proteomes" id="UP000689195">
    <property type="component" value="Unassembled WGS sequence"/>
</dbReference>
<reference evidence="1" key="1">
    <citation type="submission" date="2021-01" db="EMBL/GenBank/DDBJ databases">
        <authorList>
            <consortium name="Genoscope - CEA"/>
            <person name="William W."/>
        </authorList>
    </citation>
    <scope>NUCLEOTIDE SEQUENCE</scope>
</reference>